<protein>
    <recommendedName>
        <fullName evidence="4">Ricin B lectin domain-containing protein</fullName>
    </recommendedName>
</protein>
<accession>A0ABQ8FEH2</accession>
<keyword evidence="3" id="KW-1185">Reference proteome</keyword>
<dbReference type="Proteomes" id="UP001648503">
    <property type="component" value="Unassembled WGS sequence"/>
</dbReference>
<name>A0ABQ8FEH2_9FUNG</name>
<gene>
    <name evidence="2" type="ORF">BASA50_004838</name>
</gene>
<comment type="caution">
    <text evidence="2">The sequence shown here is derived from an EMBL/GenBank/DDBJ whole genome shotgun (WGS) entry which is preliminary data.</text>
</comment>
<organism evidence="2 3">
    <name type="scientific">Batrachochytrium salamandrivorans</name>
    <dbReference type="NCBI Taxonomy" id="1357716"/>
    <lineage>
        <taxon>Eukaryota</taxon>
        <taxon>Fungi</taxon>
        <taxon>Fungi incertae sedis</taxon>
        <taxon>Chytridiomycota</taxon>
        <taxon>Chytridiomycota incertae sedis</taxon>
        <taxon>Chytridiomycetes</taxon>
        <taxon>Rhizophydiales</taxon>
        <taxon>Rhizophydiales incertae sedis</taxon>
        <taxon>Batrachochytrium</taxon>
    </lineage>
</organism>
<evidence type="ECO:0000256" key="1">
    <source>
        <dbReference type="SAM" id="SignalP"/>
    </source>
</evidence>
<dbReference type="EMBL" id="JAFCIX010000176">
    <property type="protein sequence ID" value="KAH6596904.1"/>
    <property type="molecule type" value="Genomic_DNA"/>
</dbReference>
<reference evidence="2 3" key="1">
    <citation type="submission" date="2021-02" db="EMBL/GenBank/DDBJ databases">
        <title>Variation within the Batrachochytrium salamandrivorans European outbreak.</title>
        <authorList>
            <person name="Kelly M."/>
            <person name="Pasmans F."/>
            <person name="Shea T.P."/>
            <person name="Munoz J.F."/>
            <person name="Carranza S."/>
            <person name="Cuomo C.A."/>
            <person name="Martel A."/>
        </authorList>
    </citation>
    <scope>NUCLEOTIDE SEQUENCE [LARGE SCALE GENOMIC DNA]</scope>
    <source>
        <strain evidence="2 3">AMFP18/2</strain>
    </source>
</reference>
<evidence type="ECO:0008006" key="4">
    <source>
        <dbReference type="Google" id="ProtNLM"/>
    </source>
</evidence>
<feature type="signal peptide" evidence="1">
    <location>
        <begin position="1"/>
        <end position="19"/>
    </location>
</feature>
<evidence type="ECO:0000313" key="3">
    <source>
        <dbReference type="Proteomes" id="UP001648503"/>
    </source>
</evidence>
<sequence length="124" mass="12990">MHFLSVASLVVIFAGVASTTPVPASGKCVARTTLTSMVPSITAYGPVVTVASSQAISSPASIVPTCDSEKIYFDATRSATLIQCWMIACAPGQTPTSTALTLQQCHALENDARRNNYGQLPIGW</sequence>
<keyword evidence="1" id="KW-0732">Signal</keyword>
<evidence type="ECO:0000313" key="2">
    <source>
        <dbReference type="EMBL" id="KAH6596904.1"/>
    </source>
</evidence>
<proteinExistence type="predicted"/>
<feature type="chain" id="PRO_5047209314" description="Ricin B lectin domain-containing protein" evidence="1">
    <location>
        <begin position="20"/>
        <end position="124"/>
    </location>
</feature>